<feature type="compositionally biased region" description="Acidic residues" evidence="5">
    <location>
        <begin position="268"/>
        <end position="277"/>
    </location>
</feature>
<evidence type="ECO:0000313" key="7">
    <source>
        <dbReference type="EMBL" id="CAB9524948.1"/>
    </source>
</evidence>
<dbReference type="Proteomes" id="UP001153069">
    <property type="component" value="Unassembled WGS sequence"/>
</dbReference>
<keyword evidence="8" id="KW-1185">Reference proteome</keyword>
<feature type="domain" description="TLDc" evidence="6">
    <location>
        <begin position="355"/>
        <end position="563"/>
    </location>
</feature>
<dbReference type="EMBL" id="CAICTM010001606">
    <property type="protein sequence ID" value="CAB9524948.1"/>
    <property type="molecule type" value="Genomic_DNA"/>
</dbReference>
<evidence type="ECO:0000256" key="5">
    <source>
        <dbReference type="SAM" id="MobiDB-lite"/>
    </source>
</evidence>
<dbReference type="AlphaFoldDB" id="A0A9N8HRR1"/>
<dbReference type="PANTHER" id="PTHR23354">
    <property type="entry name" value="NUCLEOLAR PROTEIN 7/ESTROGEN RECEPTOR COACTIVATOR-RELATED"/>
    <property type="match status" value="1"/>
</dbReference>
<feature type="region of interest" description="Disordered" evidence="5">
    <location>
        <begin position="1"/>
        <end position="23"/>
    </location>
</feature>
<evidence type="ECO:0000256" key="4">
    <source>
        <dbReference type="ARBA" id="ARBA00040604"/>
    </source>
</evidence>
<dbReference type="OrthoDB" id="26679at2759"/>
<feature type="region of interest" description="Disordered" evidence="5">
    <location>
        <begin position="190"/>
        <end position="211"/>
    </location>
</feature>
<feature type="compositionally biased region" description="Polar residues" evidence="5">
    <location>
        <begin position="200"/>
        <end position="211"/>
    </location>
</feature>
<evidence type="ECO:0000313" key="8">
    <source>
        <dbReference type="Proteomes" id="UP001153069"/>
    </source>
</evidence>
<organism evidence="7 8">
    <name type="scientific">Seminavis robusta</name>
    <dbReference type="NCBI Taxonomy" id="568900"/>
    <lineage>
        <taxon>Eukaryota</taxon>
        <taxon>Sar</taxon>
        <taxon>Stramenopiles</taxon>
        <taxon>Ochrophyta</taxon>
        <taxon>Bacillariophyta</taxon>
        <taxon>Bacillariophyceae</taxon>
        <taxon>Bacillariophycidae</taxon>
        <taxon>Naviculales</taxon>
        <taxon>Naviculaceae</taxon>
        <taxon>Seminavis</taxon>
    </lineage>
</organism>
<reference evidence="7" key="1">
    <citation type="submission" date="2020-06" db="EMBL/GenBank/DDBJ databases">
        <authorList>
            <consortium name="Plant Systems Biology data submission"/>
        </authorList>
    </citation>
    <scope>NUCLEOTIDE SEQUENCE</scope>
    <source>
        <strain evidence="7">D6</strain>
    </source>
</reference>
<evidence type="ECO:0000256" key="3">
    <source>
        <dbReference type="ARBA" id="ARBA00023128"/>
    </source>
</evidence>
<dbReference type="InterPro" id="IPR006571">
    <property type="entry name" value="TLDc_dom"/>
</dbReference>
<evidence type="ECO:0000259" key="6">
    <source>
        <dbReference type="PROSITE" id="PS51886"/>
    </source>
</evidence>
<protein>
    <recommendedName>
        <fullName evidence="4">Oxidation resistance protein 1</fullName>
    </recommendedName>
</protein>
<comment type="similarity">
    <text evidence="2">Belongs to the OXR1 family.</text>
</comment>
<proteinExistence type="inferred from homology"/>
<dbReference type="PANTHER" id="PTHR23354:SF62">
    <property type="entry name" value="MUSTARD, ISOFORM V"/>
    <property type="match status" value="1"/>
</dbReference>
<comment type="caution">
    <text evidence="7">The sequence shown here is derived from an EMBL/GenBank/DDBJ whole genome shotgun (WGS) entry which is preliminary data.</text>
</comment>
<accession>A0A9N8HRR1</accession>
<name>A0A9N8HRR1_9STRA</name>
<sequence>MAMIHEEKKIGDEEKEQHLDSHAHHTGILRGVLERAVANRFSSKPIDVEKNQLTQDAQEQQKRILDTRQSILAEDQQQLQELTILEAVEEDNRVSNSIRDVASDESNRNQDQHRHHCPTLTPSEQKYLEGLLESEDPESIRRATLILSDLSLFPREESLEDSQELKTTMSRRDSKVQRLFFRMHEMGRTPTSARGAAGHFTSSPIRGGSTVNTKRRMCWNERRESSIVVLESQTSMSSLLDDTRRNSLIASGSYQPSAGMIRDDTENDDILATDDDYPQVTADRSGSSTTSQDISSWLDGAGAANGGGKEGPAVEVHNVNGIMGSDKIVNTAESLFKTSFAILGTAADDVSCIPHVLSPPLMESLLEFVPETLSDYHFWIKYSLVRDGANLYTLLRHVRASTRSILAIETTDGQVFGAFTSKPWRLLESKELPRTGEDEVANEAAPKGEDSFFGSQDTFLWKMRQSRFESQALVRSATVEQAILMESELAVYPFTGANNFVQHCTPSDGIGLGDNASAIRLDPSLRTGSTAASETFGNPCLLDPKEETSRSFEVANLEVWTLTPHDTVKEAEQTELKAFFQQRQREEHRNRLDLFGILVGGPKMK</sequence>
<comment type="subcellular location">
    <subcellularLocation>
        <location evidence="1">Mitochondrion</location>
    </subcellularLocation>
</comment>
<dbReference type="Pfam" id="PF07534">
    <property type="entry name" value="TLD"/>
    <property type="match status" value="2"/>
</dbReference>
<keyword evidence="3" id="KW-0496">Mitochondrion</keyword>
<evidence type="ECO:0000256" key="1">
    <source>
        <dbReference type="ARBA" id="ARBA00004173"/>
    </source>
</evidence>
<feature type="region of interest" description="Disordered" evidence="5">
    <location>
        <begin position="268"/>
        <end position="309"/>
    </location>
</feature>
<dbReference type="PROSITE" id="PS51886">
    <property type="entry name" value="TLDC"/>
    <property type="match status" value="1"/>
</dbReference>
<dbReference type="SMART" id="SM00584">
    <property type="entry name" value="TLDc"/>
    <property type="match status" value="1"/>
</dbReference>
<gene>
    <name evidence="7" type="ORF">SEMRO_1608_G285660.1</name>
</gene>
<feature type="compositionally biased region" description="Low complexity" evidence="5">
    <location>
        <begin position="285"/>
        <end position="302"/>
    </location>
</feature>
<evidence type="ECO:0000256" key="2">
    <source>
        <dbReference type="ARBA" id="ARBA00009540"/>
    </source>
</evidence>
<dbReference type="GO" id="GO:0005739">
    <property type="term" value="C:mitochondrion"/>
    <property type="evidence" value="ECO:0007669"/>
    <property type="project" value="UniProtKB-SubCell"/>
</dbReference>